<dbReference type="SMART" id="SM00062">
    <property type="entry name" value="PBPb"/>
    <property type="match status" value="1"/>
</dbReference>
<dbReference type="PANTHER" id="PTHR38834">
    <property type="entry name" value="PERIPLASMIC SUBSTRATE BINDING PROTEIN FAMILY 3"/>
    <property type="match status" value="1"/>
</dbReference>
<proteinExistence type="predicted"/>
<dbReference type="Proteomes" id="UP000295611">
    <property type="component" value="Unassembled WGS sequence"/>
</dbReference>
<accession>A0A4V3DUB6</accession>
<organism evidence="3 4">
    <name type="scientific">Paludibacterium purpuratum</name>
    <dbReference type="NCBI Taxonomy" id="1144873"/>
    <lineage>
        <taxon>Bacteria</taxon>
        <taxon>Pseudomonadati</taxon>
        <taxon>Pseudomonadota</taxon>
        <taxon>Betaproteobacteria</taxon>
        <taxon>Neisseriales</taxon>
        <taxon>Chromobacteriaceae</taxon>
        <taxon>Paludibacterium</taxon>
    </lineage>
</organism>
<dbReference type="SUPFAM" id="SSF53850">
    <property type="entry name" value="Periplasmic binding protein-like II"/>
    <property type="match status" value="1"/>
</dbReference>
<dbReference type="RefSeq" id="WP_166642321.1">
    <property type="nucleotide sequence ID" value="NZ_SNZP01000017.1"/>
</dbReference>
<sequence>MYRWLLILLFWLPMALAAPMPPSPIKPLTLLTESYPPFNDADSAGNPTGISTHIVTLLMQKAGLSYSITVVPWVRAITLAKTQANHCVFSMSRTPEREASYQWIGPLVYNDWALFAKVPADRLDRLEQIGQRAIGSYQGDAIVAYLASRGYNVDATVKDELNPDKLLVGHIAYWATGKLIGQYILRQQGRQNQIEPILVFNRTEMYLACHRSTPEALVSRLNALIREMRQSGEIERIYLQAGYSP</sequence>
<dbReference type="EMBL" id="SNZP01000017">
    <property type="protein sequence ID" value="TDR72009.1"/>
    <property type="molecule type" value="Genomic_DNA"/>
</dbReference>
<dbReference type="PANTHER" id="PTHR38834:SF3">
    <property type="entry name" value="SOLUTE-BINDING PROTEIN FAMILY 3_N-TERMINAL DOMAIN-CONTAINING PROTEIN"/>
    <property type="match status" value="1"/>
</dbReference>
<dbReference type="Gene3D" id="3.40.190.10">
    <property type="entry name" value="Periplasmic binding protein-like II"/>
    <property type="match status" value="2"/>
</dbReference>
<dbReference type="AlphaFoldDB" id="A0A4V3DUB6"/>
<dbReference type="InterPro" id="IPR001638">
    <property type="entry name" value="Solute-binding_3/MltF_N"/>
</dbReference>
<name>A0A4V3DUB6_9NEIS</name>
<dbReference type="Pfam" id="PF00497">
    <property type="entry name" value="SBP_bac_3"/>
    <property type="match status" value="1"/>
</dbReference>
<gene>
    <name evidence="3" type="ORF">DFP86_11716</name>
</gene>
<evidence type="ECO:0000313" key="4">
    <source>
        <dbReference type="Proteomes" id="UP000295611"/>
    </source>
</evidence>
<evidence type="ECO:0000313" key="3">
    <source>
        <dbReference type="EMBL" id="TDR72009.1"/>
    </source>
</evidence>
<feature type="chain" id="PRO_5021005021" evidence="1">
    <location>
        <begin position="18"/>
        <end position="245"/>
    </location>
</feature>
<reference evidence="3 4" key="1">
    <citation type="submission" date="2019-03" db="EMBL/GenBank/DDBJ databases">
        <title>Genomic Encyclopedia of Type Strains, Phase III (KMG-III): the genomes of soil and plant-associated and newly described type strains.</title>
        <authorList>
            <person name="Whitman W."/>
        </authorList>
    </citation>
    <scope>NUCLEOTIDE SEQUENCE [LARGE SCALE GENOMIC DNA]</scope>
    <source>
        <strain evidence="3 4">CECT 8976</strain>
    </source>
</reference>
<feature type="signal peptide" evidence="1">
    <location>
        <begin position="1"/>
        <end position="17"/>
    </location>
</feature>
<keyword evidence="4" id="KW-1185">Reference proteome</keyword>
<evidence type="ECO:0000256" key="1">
    <source>
        <dbReference type="SAM" id="SignalP"/>
    </source>
</evidence>
<evidence type="ECO:0000259" key="2">
    <source>
        <dbReference type="SMART" id="SM00062"/>
    </source>
</evidence>
<feature type="domain" description="Solute-binding protein family 3/N-terminal" evidence="2">
    <location>
        <begin position="27"/>
        <end position="245"/>
    </location>
</feature>
<comment type="caution">
    <text evidence="3">The sequence shown here is derived from an EMBL/GenBank/DDBJ whole genome shotgun (WGS) entry which is preliminary data.</text>
</comment>
<keyword evidence="1" id="KW-0732">Signal</keyword>
<protein>
    <submittedName>
        <fullName evidence="3">Amino acid ABC transporter substrate-binding protein (PAAT family)</fullName>
    </submittedName>
</protein>